<evidence type="ECO:0000313" key="2">
    <source>
        <dbReference type="Proteomes" id="UP001060085"/>
    </source>
</evidence>
<gene>
    <name evidence="1" type="ORF">M9H77_33955</name>
</gene>
<reference evidence="2" key="1">
    <citation type="journal article" date="2023" name="Nat. Plants">
        <title>Single-cell RNA sequencing provides a high-resolution roadmap for understanding the multicellular compartmentation of specialized metabolism.</title>
        <authorList>
            <person name="Sun S."/>
            <person name="Shen X."/>
            <person name="Li Y."/>
            <person name="Li Y."/>
            <person name="Wang S."/>
            <person name="Li R."/>
            <person name="Zhang H."/>
            <person name="Shen G."/>
            <person name="Guo B."/>
            <person name="Wei J."/>
            <person name="Xu J."/>
            <person name="St-Pierre B."/>
            <person name="Chen S."/>
            <person name="Sun C."/>
        </authorList>
    </citation>
    <scope>NUCLEOTIDE SEQUENCE [LARGE SCALE GENOMIC DNA]</scope>
</reference>
<keyword evidence="2" id="KW-1185">Reference proteome</keyword>
<organism evidence="1 2">
    <name type="scientific">Catharanthus roseus</name>
    <name type="common">Madagascar periwinkle</name>
    <name type="synonym">Vinca rosea</name>
    <dbReference type="NCBI Taxonomy" id="4058"/>
    <lineage>
        <taxon>Eukaryota</taxon>
        <taxon>Viridiplantae</taxon>
        <taxon>Streptophyta</taxon>
        <taxon>Embryophyta</taxon>
        <taxon>Tracheophyta</taxon>
        <taxon>Spermatophyta</taxon>
        <taxon>Magnoliopsida</taxon>
        <taxon>eudicotyledons</taxon>
        <taxon>Gunneridae</taxon>
        <taxon>Pentapetalae</taxon>
        <taxon>asterids</taxon>
        <taxon>lamiids</taxon>
        <taxon>Gentianales</taxon>
        <taxon>Apocynaceae</taxon>
        <taxon>Rauvolfioideae</taxon>
        <taxon>Vinceae</taxon>
        <taxon>Catharanthinae</taxon>
        <taxon>Catharanthus</taxon>
    </lineage>
</organism>
<sequence>MGFRLNLSWGPSVQPSFPSNSSSLPASCSLKGNEAFYDSAKMSFHSVIHEERIALLGDSVRDQRCSFSTEVLENENTRGPSTDAYSMLHDNVWRTTEANNLTHLTSSHGIKALYFSLLMKNLDMLEETISDSEMIRLERDILVQLERLGALKLFQTYLFRTLKPSTSSSFPGSPSNIVEAAQRNGPVDDLGRKVLVHSVRKEERRSRRKRLLEKSSKELERHSKTNVTGRQLPTLSSGKRALNSRIRRQRIARNEAEMSRGVKLVAELERIRTKMEEEVGQVISVSSWALAAGIDNKVLLRQMHFGWHCRDELLRSTRSLVLYIAKNYRGLGVAFEDLVQAGNIGVLQGAERFDHERGYKFSTYVQYWIRKSISALVAQHANVVKIPSSLSKAISQIQKARKSLRNSNGKHPDVNQIAKFTGLTTAKIISASKCSRVVGSVDQKVGDSISAKFLEIIPDTSIKNPEETVIRQHMVGEIYNLLKGLEPRERQVLLLRFGLQSHQCKSLEEIGRLYGVSKEWVRKIERKALTKLRKRDTFQNLSHYLYI</sequence>
<protein>
    <submittedName>
        <fullName evidence="1">Uncharacterized protein</fullName>
    </submittedName>
</protein>
<evidence type="ECO:0000313" key="1">
    <source>
        <dbReference type="EMBL" id="KAI5647950.1"/>
    </source>
</evidence>
<proteinExistence type="predicted"/>
<comment type="caution">
    <text evidence="1">The sequence shown here is derived from an EMBL/GenBank/DDBJ whole genome shotgun (WGS) entry which is preliminary data.</text>
</comment>
<dbReference type="Proteomes" id="UP001060085">
    <property type="component" value="Linkage Group LG08"/>
</dbReference>
<name>A0ACB9ZNE3_CATRO</name>
<dbReference type="EMBL" id="CM044708">
    <property type="protein sequence ID" value="KAI5647950.1"/>
    <property type="molecule type" value="Genomic_DNA"/>
</dbReference>
<accession>A0ACB9ZNE3</accession>